<dbReference type="PANTHER" id="PTHR31859:SF1">
    <property type="entry name" value="TETRATRICOPEPTIDE REPEAT PROTEIN 39C"/>
    <property type="match status" value="1"/>
</dbReference>
<organism evidence="1 2">
    <name type="scientific">Phellinidium pouzarii</name>
    <dbReference type="NCBI Taxonomy" id="167371"/>
    <lineage>
        <taxon>Eukaryota</taxon>
        <taxon>Fungi</taxon>
        <taxon>Dikarya</taxon>
        <taxon>Basidiomycota</taxon>
        <taxon>Agaricomycotina</taxon>
        <taxon>Agaricomycetes</taxon>
        <taxon>Hymenochaetales</taxon>
        <taxon>Hymenochaetaceae</taxon>
        <taxon>Phellinidium</taxon>
    </lineage>
</organism>
<dbReference type="EMBL" id="SGPK01001622">
    <property type="protein sequence ID" value="THG92650.1"/>
    <property type="molecule type" value="Genomic_DNA"/>
</dbReference>
<dbReference type="GO" id="GO:0005829">
    <property type="term" value="C:cytosol"/>
    <property type="evidence" value="ECO:0007669"/>
    <property type="project" value="TreeGrafter"/>
</dbReference>
<dbReference type="PANTHER" id="PTHR31859">
    <property type="entry name" value="TETRATRICOPEPTIDE REPEAT PROTEIN 39 FAMILY MEMBER"/>
    <property type="match status" value="1"/>
</dbReference>
<protein>
    <submittedName>
        <fullName evidence="1">Uncharacterized protein</fullName>
    </submittedName>
</protein>
<dbReference type="GO" id="GO:0005741">
    <property type="term" value="C:mitochondrial outer membrane"/>
    <property type="evidence" value="ECO:0007669"/>
    <property type="project" value="TreeGrafter"/>
</dbReference>
<accession>A0A4S4K5K0</accession>
<name>A0A4S4K5K0_9AGAM</name>
<dbReference type="OrthoDB" id="43460at2759"/>
<keyword evidence="2" id="KW-1185">Reference proteome</keyword>
<evidence type="ECO:0000313" key="2">
    <source>
        <dbReference type="Proteomes" id="UP000308199"/>
    </source>
</evidence>
<proteinExistence type="predicted"/>
<feature type="non-terminal residue" evidence="1">
    <location>
        <position position="207"/>
    </location>
</feature>
<dbReference type="InterPro" id="IPR019412">
    <property type="entry name" value="IML2/TPR_39"/>
</dbReference>
<dbReference type="GO" id="GO:0005634">
    <property type="term" value="C:nucleus"/>
    <property type="evidence" value="ECO:0007669"/>
    <property type="project" value="TreeGrafter"/>
</dbReference>
<feature type="non-terminal residue" evidence="1">
    <location>
        <position position="1"/>
    </location>
</feature>
<reference evidence="1 2" key="1">
    <citation type="submission" date="2019-02" db="EMBL/GenBank/DDBJ databases">
        <title>Genome sequencing of the rare red list fungi Phellinidium pouzarii.</title>
        <authorList>
            <person name="Buettner E."/>
            <person name="Kellner H."/>
        </authorList>
    </citation>
    <scope>NUCLEOTIDE SEQUENCE [LARGE SCALE GENOMIC DNA]</scope>
    <source>
        <strain evidence="1 2">DSM 108285</strain>
    </source>
</reference>
<dbReference type="AlphaFoldDB" id="A0A4S4K5K0"/>
<sequence length="207" mass="22898">TRARALEDVPGIKYALRLFLMSHMVESEEFCRARDPARERLYFASGYGLIQCVKALMSYEDEDLLAAIGHTRHGIAIAQQHRKKAASLTSRLAGFVVGGPMSGITWVRSMTPVERHAELIYAETLFEKALLGIVYSGDWLAFIKEALNLRATFSTYRLLYKYLSTMDAEASARGEGPEDASIDADFRSGVLLGAGMSNILLSLMPGR</sequence>
<dbReference type="Pfam" id="PF10300">
    <property type="entry name" value="Iml2-TPR_39"/>
    <property type="match status" value="1"/>
</dbReference>
<dbReference type="Proteomes" id="UP000308199">
    <property type="component" value="Unassembled WGS sequence"/>
</dbReference>
<evidence type="ECO:0000313" key="1">
    <source>
        <dbReference type="EMBL" id="THG92650.1"/>
    </source>
</evidence>
<comment type="caution">
    <text evidence="1">The sequence shown here is derived from an EMBL/GenBank/DDBJ whole genome shotgun (WGS) entry which is preliminary data.</text>
</comment>
<gene>
    <name evidence="1" type="ORF">EW145_g8638</name>
</gene>